<dbReference type="Proteomes" id="UP001589654">
    <property type="component" value="Unassembled WGS sequence"/>
</dbReference>
<dbReference type="PROSITE" id="PS00211">
    <property type="entry name" value="ABC_TRANSPORTER_1"/>
    <property type="match status" value="1"/>
</dbReference>
<dbReference type="InterPro" id="IPR017871">
    <property type="entry name" value="ABC_transporter-like_CS"/>
</dbReference>
<evidence type="ECO:0000256" key="3">
    <source>
        <dbReference type="ARBA" id="ARBA00022840"/>
    </source>
</evidence>
<dbReference type="SMART" id="SM00382">
    <property type="entry name" value="AAA"/>
    <property type="match status" value="1"/>
</dbReference>
<dbReference type="SUPFAM" id="SSF52540">
    <property type="entry name" value="P-loop containing nucleoside triphosphate hydrolases"/>
    <property type="match status" value="1"/>
</dbReference>
<keyword evidence="1" id="KW-0813">Transport</keyword>
<feature type="domain" description="ABC transporter" evidence="4">
    <location>
        <begin position="1"/>
        <end position="234"/>
    </location>
</feature>
<evidence type="ECO:0000313" key="5">
    <source>
        <dbReference type="EMBL" id="MFB9210312.1"/>
    </source>
</evidence>
<dbReference type="Pfam" id="PF00005">
    <property type="entry name" value="ABC_tran"/>
    <property type="match status" value="1"/>
</dbReference>
<evidence type="ECO:0000259" key="4">
    <source>
        <dbReference type="PROSITE" id="PS50893"/>
    </source>
</evidence>
<dbReference type="InterPro" id="IPR003593">
    <property type="entry name" value="AAA+_ATPase"/>
</dbReference>
<dbReference type="Gene3D" id="3.40.50.300">
    <property type="entry name" value="P-loop containing nucleotide triphosphate hydrolases"/>
    <property type="match status" value="1"/>
</dbReference>
<dbReference type="GO" id="GO:0005524">
    <property type="term" value="F:ATP binding"/>
    <property type="evidence" value="ECO:0007669"/>
    <property type="project" value="UniProtKB-KW"/>
</dbReference>
<name>A0ABV5J0H1_9BACT</name>
<sequence length="291" mass="32919">MITLSLQKQLKTAAGDVHLSLEGTIQKQEFITLYGKSGVGKTTTLKMIAGLLFPDDGKILVHEKLWVNVNQKINLPPQKRKVGFVFQDYALFPNMTVEENLSFAQSGRKEKRVIDDLIEITDLGNLKNRKPNSLSGGQQQRVALARALVQKPEILLLDEPLSALDHEMRMVLQDYILKVHREFQLTTFLVSHDIPEIIKMSDRVWHLETGKTTIIEDPMDIFSEHRISGKFQFTGEVLELLPQGFIYIVTVMIGNNLVKVMADEQEGKQLRVGDKVMVASKAFNPVIQKIS</sequence>
<gene>
    <name evidence="5" type="ORF">ACFFUR_00700</name>
</gene>
<dbReference type="InterPro" id="IPR003439">
    <property type="entry name" value="ABC_transporter-like_ATP-bd"/>
</dbReference>
<comment type="caution">
    <text evidence="5">The sequence shown here is derived from an EMBL/GenBank/DDBJ whole genome shotgun (WGS) entry which is preliminary data.</text>
</comment>
<dbReference type="RefSeq" id="WP_290249664.1">
    <property type="nucleotide sequence ID" value="NZ_JAUFQT010000002.1"/>
</dbReference>
<protein>
    <submittedName>
        <fullName evidence="5">Sulfate/molybdate ABC transporter ATP-binding protein</fullName>
    </submittedName>
</protein>
<dbReference type="EMBL" id="JBHMEW010000005">
    <property type="protein sequence ID" value="MFB9210312.1"/>
    <property type="molecule type" value="Genomic_DNA"/>
</dbReference>
<dbReference type="InterPro" id="IPR027417">
    <property type="entry name" value="P-loop_NTPase"/>
</dbReference>
<reference evidence="5 6" key="1">
    <citation type="submission" date="2024-09" db="EMBL/GenBank/DDBJ databases">
        <authorList>
            <person name="Sun Q."/>
            <person name="Mori K."/>
        </authorList>
    </citation>
    <scope>NUCLEOTIDE SEQUENCE [LARGE SCALE GENOMIC DNA]</scope>
    <source>
        <strain evidence="5 6">CECT 7682</strain>
    </source>
</reference>
<keyword evidence="3 5" id="KW-0067">ATP-binding</keyword>
<accession>A0ABV5J0H1</accession>
<evidence type="ECO:0000256" key="2">
    <source>
        <dbReference type="ARBA" id="ARBA00022741"/>
    </source>
</evidence>
<dbReference type="PROSITE" id="PS50893">
    <property type="entry name" value="ABC_TRANSPORTER_2"/>
    <property type="match status" value="1"/>
</dbReference>
<evidence type="ECO:0000313" key="6">
    <source>
        <dbReference type="Proteomes" id="UP001589654"/>
    </source>
</evidence>
<dbReference type="PANTHER" id="PTHR42781">
    <property type="entry name" value="SPERMIDINE/PUTRESCINE IMPORT ATP-BINDING PROTEIN POTA"/>
    <property type="match status" value="1"/>
</dbReference>
<dbReference type="PANTHER" id="PTHR42781:SF4">
    <property type="entry name" value="SPERMIDINE_PUTRESCINE IMPORT ATP-BINDING PROTEIN POTA"/>
    <property type="match status" value="1"/>
</dbReference>
<keyword evidence="6" id="KW-1185">Reference proteome</keyword>
<keyword evidence="2" id="KW-0547">Nucleotide-binding</keyword>
<organism evidence="5 6">
    <name type="scientific">Echinicola jeungdonensis</name>
    <dbReference type="NCBI Taxonomy" id="709343"/>
    <lineage>
        <taxon>Bacteria</taxon>
        <taxon>Pseudomonadati</taxon>
        <taxon>Bacteroidota</taxon>
        <taxon>Cytophagia</taxon>
        <taxon>Cytophagales</taxon>
        <taxon>Cyclobacteriaceae</taxon>
        <taxon>Echinicola</taxon>
    </lineage>
</organism>
<evidence type="ECO:0000256" key="1">
    <source>
        <dbReference type="ARBA" id="ARBA00022448"/>
    </source>
</evidence>
<dbReference type="InterPro" id="IPR050093">
    <property type="entry name" value="ABC_SmlMolc_Importer"/>
</dbReference>
<proteinExistence type="predicted"/>